<keyword evidence="2" id="KW-0548">Nucleotidyltransferase</keyword>
<evidence type="ECO:0000259" key="7">
    <source>
        <dbReference type="Pfam" id="PF06817"/>
    </source>
</evidence>
<keyword evidence="1" id="KW-0808">Transferase</keyword>
<evidence type="ECO:0000256" key="5">
    <source>
        <dbReference type="ARBA" id="ARBA00022801"/>
    </source>
</evidence>
<keyword evidence="5" id="KW-0378">Hydrolase</keyword>
<dbReference type="InterPro" id="IPR043502">
    <property type="entry name" value="DNA/RNA_pol_sf"/>
</dbReference>
<evidence type="ECO:0000256" key="6">
    <source>
        <dbReference type="ARBA" id="ARBA00022918"/>
    </source>
</evidence>
<evidence type="ECO:0000313" key="8">
    <source>
        <dbReference type="EMBL" id="NWW94683.1"/>
    </source>
</evidence>
<feature type="non-terminal residue" evidence="8">
    <location>
        <position position="69"/>
    </location>
</feature>
<evidence type="ECO:0000256" key="2">
    <source>
        <dbReference type="ARBA" id="ARBA00022695"/>
    </source>
</evidence>
<accession>A0A7K6S8M6</accession>
<protein>
    <submittedName>
        <fullName evidence="8">POK18 protein</fullName>
    </submittedName>
</protein>
<dbReference type="GO" id="GO:0035613">
    <property type="term" value="F:RNA stem-loop binding"/>
    <property type="evidence" value="ECO:0007669"/>
    <property type="project" value="TreeGrafter"/>
</dbReference>
<feature type="domain" description="Reverse transcriptase thumb" evidence="7">
    <location>
        <begin position="15"/>
        <end position="63"/>
    </location>
</feature>
<keyword evidence="3" id="KW-0540">Nuclease</keyword>
<dbReference type="GO" id="GO:0016787">
    <property type="term" value="F:hydrolase activity"/>
    <property type="evidence" value="ECO:0007669"/>
    <property type="project" value="UniProtKB-KW"/>
</dbReference>
<evidence type="ECO:0000256" key="1">
    <source>
        <dbReference type="ARBA" id="ARBA00022679"/>
    </source>
</evidence>
<gene>
    <name evidence="8" type="primary">Ervk18_4</name>
    <name evidence="8" type="ORF">RHYJUB_R15304</name>
</gene>
<dbReference type="InterPro" id="IPR043128">
    <property type="entry name" value="Rev_trsase/Diguanyl_cyclase"/>
</dbReference>
<dbReference type="SUPFAM" id="SSF56672">
    <property type="entry name" value="DNA/RNA polymerases"/>
    <property type="match status" value="1"/>
</dbReference>
<sequence>WKYLGWKISDAQIRPQKIELRTDIRTLHDAQKLLGDLQWICNIVGITNEDLSPLLSWLQGTEAQAPREC</sequence>
<name>A0A7K6S8M6_9AVES</name>
<evidence type="ECO:0000313" key="9">
    <source>
        <dbReference type="Proteomes" id="UP000570016"/>
    </source>
</evidence>
<dbReference type="Gene3D" id="3.30.70.270">
    <property type="match status" value="1"/>
</dbReference>
<comment type="caution">
    <text evidence="8">The sequence shown here is derived from an EMBL/GenBank/DDBJ whole genome shotgun (WGS) entry which is preliminary data.</text>
</comment>
<proteinExistence type="predicted"/>
<dbReference type="GO" id="GO:0004519">
    <property type="term" value="F:endonuclease activity"/>
    <property type="evidence" value="ECO:0007669"/>
    <property type="project" value="UniProtKB-KW"/>
</dbReference>
<keyword evidence="6" id="KW-0695">RNA-directed DNA polymerase</keyword>
<dbReference type="InterPro" id="IPR010661">
    <property type="entry name" value="RVT_thumb"/>
</dbReference>
<keyword evidence="9" id="KW-1185">Reference proteome</keyword>
<dbReference type="EMBL" id="VZRY01005506">
    <property type="protein sequence ID" value="NWW94683.1"/>
    <property type="molecule type" value="Genomic_DNA"/>
</dbReference>
<keyword evidence="4" id="KW-0255">Endonuclease</keyword>
<dbReference type="GO" id="GO:0003964">
    <property type="term" value="F:RNA-directed DNA polymerase activity"/>
    <property type="evidence" value="ECO:0007669"/>
    <property type="project" value="UniProtKB-KW"/>
</dbReference>
<dbReference type="OrthoDB" id="9319918at2759"/>
<evidence type="ECO:0000256" key="4">
    <source>
        <dbReference type="ARBA" id="ARBA00022759"/>
    </source>
</evidence>
<reference evidence="8 9" key="1">
    <citation type="submission" date="2019-09" db="EMBL/GenBank/DDBJ databases">
        <title>Bird 10,000 Genomes (B10K) Project - Family phase.</title>
        <authorList>
            <person name="Zhang G."/>
        </authorList>
    </citation>
    <scope>NUCLEOTIDE SEQUENCE [LARGE SCALE GENOMIC DNA]</scope>
    <source>
        <strain evidence="8">B10K-DU-029-58</strain>
        <tissue evidence="8">Muscle</tissue>
    </source>
</reference>
<dbReference type="AlphaFoldDB" id="A0A7K6S8M6"/>
<dbReference type="PANTHER" id="PTHR41694:SF3">
    <property type="entry name" value="RNA-DIRECTED DNA POLYMERASE-RELATED"/>
    <property type="match status" value="1"/>
</dbReference>
<dbReference type="PANTHER" id="PTHR41694">
    <property type="entry name" value="ENDOGENOUS RETROVIRUS GROUP K MEMBER POL PROTEIN"/>
    <property type="match status" value="1"/>
</dbReference>
<feature type="non-terminal residue" evidence="8">
    <location>
        <position position="1"/>
    </location>
</feature>
<dbReference type="Proteomes" id="UP000570016">
    <property type="component" value="Unassembled WGS sequence"/>
</dbReference>
<dbReference type="Pfam" id="PF06817">
    <property type="entry name" value="RVT_thumb"/>
    <property type="match status" value="1"/>
</dbReference>
<organism evidence="8 9">
    <name type="scientific">Rhynochetos jubatus</name>
    <name type="common">kagu</name>
    <dbReference type="NCBI Taxonomy" id="54386"/>
    <lineage>
        <taxon>Eukaryota</taxon>
        <taxon>Metazoa</taxon>
        <taxon>Chordata</taxon>
        <taxon>Craniata</taxon>
        <taxon>Vertebrata</taxon>
        <taxon>Euteleostomi</taxon>
        <taxon>Archelosauria</taxon>
        <taxon>Archosauria</taxon>
        <taxon>Dinosauria</taxon>
        <taxon>Saurischia</taxon>
        <taxon>Theropoda</taxon>
        <taxon>Coelurosauria</taxon>
        <taxon>Aves</taxon>
        <taxon>Neognathae</taxon>
        <taxon>Neoaves</taxon>
        <taxon>Phaethontimorphae</taxon>
        <taxon>Eurypygiformes</taxon>
        <taxon>Rhynochetidae</taxon>
        <taxon>Rhynochetos</taxon>
    </lineage>
</organism>
<evidence type="ECO:0000256" key="3">
    <source>
        <dbReference type="ARBA" id="ARBA00022722"/>
    </source>
</evidence>